<dbReference type="InterPro" id="IPR011990">
    <property type="entry name" value="TPR-like_helical_dom_sf"/>
</dbReference>
<feature type="non-terminal residue" evidence="3">
    <location>
        <position position="1"/>
    </location>
</feature>
<keyword evidence="4" id="KW-1185">Reference proteome</keyword>
<gene>
    <name evidence="3" type="ORF">FD755_009079</name>
</gene>
<reference evidence="3 4" key="1">
    <citation type="submission" date="2019-06" db="EMBL/GenBank/DDBJ databases">
        <title>Discovery of a novel chromosome fission-fusion reversal in muntjac.</title>
        <authorList>
            <person name="Mudd A.B."/>
            <person name="Bredeson J.V."/>
            <person name="Baum R."/>
            <person name="Hockemeyer D."/>
            <person name="Rokhsar D.S."/>
        </authorList>
    </citation>
    <scope>NUCLEOTIDE SEQUENCE [LARGE SCALE GENOMIC DNA]</scope>
    <source>
        <strain evidence="3">UCam_UCB_Mr</strain>
        <tissue evidence="3">Fibroblast cell line</tissue>
    </source>
</reference>
<dbReference type="PROSITE" id="PS51787">
    <property type="entry name" value="LON_N"/>
    <property type="match status" value="1"/>
</dbReference>
<feature type="region of interest" description="Disordered" evidence="1">
    <location>
        <begin position="275"/>
        <end position="297"/>
    </location>
</feature>
<dbReference type="SMART" id="SM00464">
    <property type="entry name" value="LON"/>
    <property type="match status" value="1"/>
</dbReference>
<feature type="compositionally biased region" description="Low complexity" evidence="1">
    <location>
        <begin position="82"/>
        <end position="98"/>
    </location>
</feature>
<dbReference type="GO" id="GO:0061630">
    <property type="term" value="F:ubiquitin protein ligase activity"/>
    <property type="evidence" value="ECO:0007669"/>
    <property type="project" value="TreeGrafter"/>
</dbReference>
<dbReference type="PANTHER" id="PTHR23327:SF5">
    <property type="entry name" value="LON PEPTIDASE N-TERMINAL DOMAIN AND RING FINGER PROTEIN 2"/>
    <property type="match status" value="1"/>
</dbReference>
<dbReference type="InterPro" id="IPR003111">
    <property type="entry name" value="Lon_prtase_N"/>
</dbReference>
<sequence length="634" mass="69725">SPQPRGHEPRAVPPPCRGGDCGEPPAQRVDKGDEYDTAAELFRSALAGLAEPDRDLCLRLGGALAASPSAWGRCGRTSWGNRRPAWRAPWPARTAGKPGPRPRGGAPGPAGLPALPAAAAQASDAAVRPHPACWRSASRARRLAGQARNLQLQRQPEAALAGCHQALDLLCLSMKNCEQALQDAGEVCQNEPLLPKGHHVKAQALSGLGRSKEMLKEFLYCLALNPKCNSVKKEAQKVFFPASENVPQNLTSSTQNILLNMRLKAHCQSCVTSQGPVEDSGSAGRSKNPSEKPDVFRNSSSSVLHFILGLHCEEDQEVLDDLLPTEPSTGLKRVDSLPQRNVNSNTGASEELPIEVADFGCALCMRFCLKCQERCLDHALLCPVCKISGLLFNFVLLQLLASRNFNTTTLAEELIFRYFSDELLTRDVPIFACAMAFPTVPCPLHVFEPRYRLMMRRCMEMGTKWFGMCLSAEHAGISEYSCMLEVKDVRTFPGGRSVVNATGISRFRVLSHRHRDGYNTVDIEYLEDERVSSHLQGRGARHAARPSYQQPASRLASLQDPEKEQTLSHFGLMPDRGPEPQMLAVLPLEQKAQLAILGIISLKECLLAIRQILVIIMHEMNSWQELVNSRERNS</sequence>
<dbReference type="AlphaFoldDB" id="A0A5J5MLS1"/>
<feature type="compositionally biased region" description="Low complexity" evidence="1">
    <location>
        <begin position="109"/>
        <end position="121"/>
    </location>
</feature>
<evidence type="ECO:0000259" key="2">
    <source>
        <dbReference type="PROSITE" id="PS51787"/>
    </source>
</evidence>
<dbReference type="Proteomes" id="UP000326062">
    <property type="component" value="Chromosome 3"/>
</dbReference>
<feature type="region of interest" description="Disordered" evidence="1">
    <location>
        <begin position="536"/>
        <end position="561"/>
    </location>
</feature>
<dbReference type="EMBL" id="VCEB01000003">
    <property type="protein sequence ID" value="KAB0381295.1"/>
    <property type="molecule type" value="Genomic_DNA"/>
</dbReference>
<feature type="domain" description="Lon N-terminal" evidence="2">
    <location>
        <begin position="420"/>
        <end position="617"/>
    </location>
</feature>
<evidence type="ECO:0000313" key="4">
    <source>
        <dbReference type="Proteomes" id="UP000326062"/>
    </source>
</evidence>
<comment type="caution">
    <text evidence="3">The sequence shown here is derived from an EMBL/GenBank/DDBJ whole genome shotgun (WGS) entry which is preliminary data.</text>
</comment>
<accession>A0A5J5MLS1</accession>
<feature type="region of interest" description="Disordered" evidence="1">
    <location>
        <begin position="82"/>
        <end position="121"/>
    </location>
</feature>
<dbReference type="SUPFAM" id="SSF48452">
    <property type="entry name" value="TPR-like"/>
    <property type="match status" value="1"/>
</dbReference>
<dbReference type="Pfam" id="PF02190">
    <property type="entry name" value="LON_substr_bdg"/>
    <property type="match status" value="1"/>
</dbReference>
<feature type="compositionally biased region" description="Basic and acidic residues" evidence="1">
    <location>
        <begin position="1"/>
        <end position="10"/>
    </location>
</feature>
<dbReference type="InterPro" id="IPR015947">
    <property type="entry name" value="PUA-like_sf"/>
</dbReference>
<proteinExistence type="predicted"/>
<feature type="region of interest" description="Disordered" evidence="1">
    <location>
        <begin position="1"/>
        <end position="33"/>
    </location>
</feature>
<protein>
    <recommendedName>
        <fullName evidence="2">Lon N-terminal domain-containing protein</fullName>
    </recommendedName>
</protein>
<dbReference type="InterPro" id="IPR046336">
    <property type="entry name" value="Lon_prtase_N_sf"/>
</dbReference>
<name>A0A5J5MLS1_MUNRE</name>
<dbReference type="Gene3D" id="2.30.130.40">
    <property type="entry name" value="LON domain-like"/>
    <property type="match status" value="1"/>
</dbReference>
<dbReference type="SUPFAM" id="SSF88697">
    <property type="entry name" value="PUA domain-like"/>
    <property type="match status" value="1"/>
</dbReference>
<dbReference type="Gene3D" id="1.25.40.10">
    <property type="entry name" value="Tetratricopeptide repeat domain"/>
    <property type="match status" value="1"/>
</dbReference>
<evidence type="ECO:0000313" key="3">
    <source>
        <dbReference type="EMBL" id="KAB0381295.1"/>
    </source>
</evidence>
<evidence type="ECO:0000256" key="1">
    <source>
        <dbReference type="SAM" id="MobiDB-lite"/>
    </source>
</evidence>
<dbReference type="PANTHER" id="PTHR23327">
    <property type="entry name" value="RING FINGER PROTEIN 127"/>
    <property type="match status" value="1"/>
</dbReference>
<organism evidence="3 4">
    <name type="scientific">Muntiacus reevesi</name>
    <name type="common">Reeves' muntjac</name>
    <name type="synonym">Cervus reevesi</name>
    <dbReference type="NCBI Taxonomy" id="9886"/>
    <lineage>
        <taxon>Eukaryota</taxon>
        <taxon>Metazoa</taxon>
        <taxon>Chordata</taxon>
        <taxon>Craniata</taxon>
        <taxon>Vertebrata</taxon>
        <taxon>Euteleostomi</taxon>
        <taxon>Mammalia</taxon>
        <taxon>Eutheria</taxon>
        <taxon>Laurasiatheria</taxon>
        <taxon>Artiodactyla</taxon>
        <taxon>Ruminantia</taxon>
        <taxon>Pecora</taxon>
        <taxon>Cervidae</taxon>
        <taxon>Muntiacinae</taxon>
        <taxon>Muntiacus</taxon>
    </lineage>
</organism>